<gene>
    <name evidence="2" type="ORF">SLEP1_g59703</name>
</gene>
<organism evidence="2 3">
    <name type="scientific">Rubroshorea leprosula</name>
    <dbReference type="NCBI Taxonomy" id="152421"/>
    <lineage>
        <taxon>Eukaryota</taxon>
        <taxon>Viridiplantae</taxon>
        <taxon>Streptophyta</taxon>
        <taxon>Embryophyta</taxon>
        <taxon>Tracheophyta</taxon>
        <taxon>Spermatophyta</taxon>
        <taxon>Magnoliopsida</taxon>
        <taxon>eudicotyledons</taxon>
        <taxon>Gunneridae</taxon>
        <taxon>Pentapetalae</taxon>
        <taxon>rosids</taxon>
        <taxon>malvids</taxon>
        <taxon>Malvales</taxon>
        <taxon>Dipterocarpaceae</taxon>
        <taxon>Rubroshorea</taxon>
    </lineage>
</organism>
<comment type="caution">
    <text evidence="2">The sequence shown here is derived from an EMBL/GenBank/DDBJ whole genome shotgun (WGS) entry which is preliminary data.</text>
</comment>
<reference evidence="2 3" key="1">
    <citation type="journal article" date="2021" name="Commun. Biol.">
        <title>The genome of Shorea leprosula (Dipterocarpaceae) highlights the ecological relevance of drought in aseasonal tropical rainforests.</title>
        <authorList>
            <person name="Ng K.K.S."/>
            <person name="Kobayashi M.J."/>
            <person name="Fawcett J.A."/>
            <person name="Hatakeyama M."/>
            <person name="Paape T."/>
            <person name="Ng C.H."/>
            <person name="Ang C.C."/>
            <person name="Tnah L.H."/>
            <person name="Lee C.T."/>
            <person name="Nishiyama T."/>
            <person name="Sese J."/>
            <person name="O'Brien M.J."/>
            <person name="Copetti D."/>
            <person name="Mohd Noor M.I."/>
            <person name="Ong R.C."/>
            <person name="Putra M."/>
            <person name="Sireger I.Z."/>
            <person name="Indrioko S."/>
            <person name="Kosugi Y."/>
            <person name="Izuno A."/>
            <person name="Isagi Y."/>
            <person name="Lee S.L."/>
            <person name="Shimizu K.K."/>
        </authorList>
    </citation>
    <scope>NUCLEOTIDE SEQUENCE [LARGE SCALE GENOMIC DNA]</scope>
    <source>
        <strain evidence="2">214</strain>
    </source>
</reference>
<name>A0AAV5MVM8_9ROSI</name>
<protein>
    <submittedName>
        <fullName evidence="2">Uncharacterized protein</fullName>
    </submittedName>
</protein>
<dbReference type="Proteomes" id="UP001054252">
    <property type="component" value="Unassembled WGS sequence"/>
</dbReference>
<feature type="transmembrane region" description="Helical" evidence="1">
    <location>
        <begin position="29"/>
        <end position="47"/>
    </location>
</feature>
<evidence type="ECO:0000256" key="1">
    <source>
        <dbReference type="SAM" id="Phobius"/>
    </source>
</evidence>
<accession>A0AAV5MVM8</accession>
<keyword evidence="1" id="KW-1133">Transmembrane helix</keyword>
<dbReference type="AlphaFoldDB" id="A0AAV5MVM8"/>
<keyword evidence="1" id="KW-0812">Transmembrane</keyword>
<evidence type="ECO:0000313" key="2">
    <source>
        <dbReference type="EMBL" id="GKV53164.1"/>
    </source>
</evidence>
<keyword evidence="3" id="KW-1185">Reference proteome</keyword>
<proteinExistence type="predicted"/>
<dbReference type="EMBL" id="BPVZ01001129">
    <property type="protein sequence ID" value="GKV53164.1"/>
    <property type="molecule type" value="Genomic_DNA"/>
</dbReference>
<keyword evidence="1" id="KW-0472">Membrane</keyword>
<evidence type="ECO:0000313" key="3">
    <source>
        <dbReference type="Proteomes" id="UP001054252"/>
    </source>
</evidence>
<sequence>MAVPVAPVCYVGVAGQCLAFHFMRQTVPSLISVCELIFACICVYCYLADCLDGVARVGLRNHGGGGRSWYVGVACQWPALLFMKQTVRSLISGCELIFTCIC</sequence>
<feature type="non-terminal residue" evidence="2">
    <location>
        <position position="102"/>
    </location>
</feature>